<proteinExistence type="predicted"/>
<feature type="compositionally biased region" description="Acidic residues" evidence="1">
    <location>
        <begin position="62"/>
        <end position="73"/>
    </location>
</feature>
<dbReference type="EMBL" id="BLXT01001295">
    <property type="protein sequence ID" value="GFN84286.1"/>
    <property type="molecule type" value="Genomic_DNA"/>
</dbReference>
<organism evidence="2 3">
    <name type="scientific">Plakobranchus ocellatus</name>
    <dbReference type="NCBI Taxonomy" id="259542"/>
    <lineage>
        <taxon>Eukaryota</taxon>
        <taxon>Metazoa</taxon>
        <taxon>Spiralia</taxon>
        <taxon>Lophotrochozoa</taxon>
        <taxon>Mollusca</taxon>
        <taxon>Gastropoda</taxon>
        <taxon>Heterobranchia</taxon>
        <taxon>Euthyneura</taxon>
        <taxon>Panpulmonata</taxon>
        <taxon>Sacoglossa</taxon>
        <taxon>Placobranchoidea</taxon>
        <taxon>Plakobranchidae</taxon>
        <taxon>Plakobranchus</taxon>
    </lineage>
</organism>
<evidence type="ECO:0000313" key="2">
    <source>
        <dbReference type="EMBL" id="GFN84286.1"/>
    </source>
</evidence>
<keyword evidence="3" id="KW-1185">Reference proteome</keyword>
<feature type="region of interest" description="Disordered" evidence="1">
    <location>
        <begin position="62"/>
        <end position="89"/>
    </location>
</feature>
<feature type="compositionally biased region" description="Basic and acidic residues" evidence="1">
    <location>
        <begin position="74"/>
        <end position="89"/>
    </location>
</feature>
<dbReference type="AlphaFoldDB" id="A0AAV3YMW6"/>
<comment type="caution">
    <text evidence="2">The sequence shown here is derived from an EMBL/GenBank/DDBJ whole genome shotgun (WGS) entry which is preliminary data.</text>
</comment>
<dbReference type="Proteomes" id="UP000735302">
    <property type="component" value="Unassembled WGS sequence"/>
</dbReference>
<gene>
    <name evidence="2" type="ORF">PoB_001079200</name>
</gene>
<protein>
    <submittedName>
        <fullName evidence="2">Uncharacterized protein</fullName>
    </submittedName>
</protein>
<name>A0AAV3YMW6_9GAST</name>
<evidence type="ECO:0000313" key="3">
    <source>
        <dbReference type="Proteomes" id="UP000735302"/>
    </source>
</evidence>
<accession>A0AAV3YMW6</accession>
<sequence>MARWRRRRLNICFSRQCGADNNIALITTSWSRDKLSIISYSREETIPEWIYTVKCYNHVDDDGDDDDDDDDDLERGGGEQLRWKGKGEG</sequence>
<reference evidence="2 3" key="1">
    <citation type="journal article" date="2021" name="Elife">
        <title>Chloroplast acquisition without the gene transfer in kleptoplastic sea slugs, Plakobranchus ocellatus.</title>
        <authorList>
            <person name="Maeda T."/>
            <person name="Takahashi S."/>
            <person name="Yoshida T."/>
            <person name="Shimamura S."/>
            <person name="Takaki Y."/>
            <person name="Nagai Y."/>
            <person name="Toyoda A."/>
            <person name="Suzuki Y."/>
            <person name="Arimoto A."/>
            <person name="Ishii H."/>
            <person name="Satoh N."/>
            <person name="Nishiyama T."/>
            <person name="Hasebe M."/>
            <person name="Maruyama T."/>
            <person name="Minagawa J."/>
            <person name="Obokata J."/>
            <person name="Shigenobu S."/>
        </authorList>
    </citation>
    <scope>NUCLEOTIDE SEQUENCE [LARGE SCALE GENOMIC DNA]</scope>
</reference>
<evidence type="ECO:0000256" key="1">
    <source>
        <dbReference type="SAM" id="MobiDB-lite"/>
    </source>
</evidence>